<dbReference type="STRING" id="100226.gene:17761353"/>
<feature type="domain" description="HTH luxR-type" evidence="2">
    <location>
        <begin position="196"/>
        <end position="253"/>
    </location>
</feature>
<evidence type="ECO:0000259" key="2">
    <source>
        <dbReference type="SMART" id="SM00421"/>
    </source>
</evidence>
<dbReference type="PANTHER" id="PTHR34293">
    <property type="entry name" value="HTH-TYPE TRANSCRIPTIONAL REGULATOR TRMBL2"/>
    <property type="match status" value="1"/>
</dbReference>
<evidence type="ECO:0000313" key="4">
    <source>
        <dbReference type="Proteomes" id="UP000001973"/>
    </source>
</evidence>
<feature type="compositionally biased region" description="Low complexity" evidence="1">
    <location>
        <begin position="1"/>
        <end position="10"/>
    </location>
</feature>
<reference evidence="3 4" key="1">
    <citation type="journal article" date="1996" name="Mol. Microbiol.">
        <title>A set of ordered cosmids and a detailed genetic and physical map for the 8 Mb Streptomyces coelicolor A3(2) chromosome.</title>
        <authorList>
            <person name="Redenbach M."/>
            <person name="Kieser H.M."/>
            <person name="Denapaite D."/>
            <person name="Eichner A."/>
            <person name="Cullum J."/>
            <person name="Kinashi H."/>
            <person name="Hopwood D.A."/>
        </authorList>
    </citation>
    <scope>NUCLEOTIDE SEQUENCE [LARGE SCALE GENOMIC DNA]</scope>
    <source>
        <strain evidence="4">ATCC BAA-471 / A3(2) / M145</strain>
    </source>
</reference>
<dbReference type="InterPro" id="IPR000792">
    <property type="entry name" value="Tscrpt_reg_LuxR_C"/>
</dbReference>
<dbReference type="GO" id="GO:0006355">
    <property type="term" value="P:regulation of DNA-templated transcription"/>
    <property type="evidence" value="ECO:0007669"/>
    <property type="project" value="InterPro"/>
</dbReference>
<keyword evidence="4" id="KW-1185">Reference proteome</keyword>
<dbReference type="Gene3D" id="1.10.10.10">
    <property type="entry name" value="Winged helix-like DNA-binding domain superfamily/Winged helix DNA-binding domain"/>
    <property type="match status" value="1"/>
</dbReference>
<feature type="region of interest" description="Disordered" evidence="1">
    <location>
        <begin position="1"/>
        <end position="35"/>
    </location>
</feature>
<dbReference type="SUPFAM" id="SSF46894">
    <property type="entry name" value="C-terminal effector domain of the bipartite response regulators"/>
    <property type="match status" value="1"/>
</dbReference>
<protein>
    <submittedName>
        <fullName evidence="3">Regulatory protein</fullName>
    </submittedName>
</protein>
<sequence>MTAAAAAEGRQGADGGAVGPCGCGTRRDPGRWRRRRHNGRMAPMAESMTVHGDTELLARAGHLFSSVREEFVCAARDLDTWPRPAARRVARARVRDSGATHVRKLLSPAALADEGGRAHLAELAARGARVRIAAGALPHETIIIDRRWAILAGADAPGGRAYTVTGAPTLVGGVHALFEAAWEAATDLASFLRGDQPHLDAGSRTVLRALGSGATDEAAARELGMSLRTYRRRVAGLLDALDAGSRFQAGVRAGELGLSG</sequence>
<dbReference type="Proteomes" id="UP000001973">
    <property type="component" value="Chromosome"/>
</dbReference>
<accession>Q9L0X5</accession>
<evidence type="ECO:0000313" key="3">
    <source>
        <dbReference type="EMBL" id="CAB76976.1"/>
    </source>
</evidence>
<dbReference type="eggNOG" id="COG2197">
    <property type="taxonomic scope" value="Bacteria"/>
</dbReference>
<dbReference type="KEGG" id="sco:SCO3729"/>
<feature type="compositionally biased region" description="Gly residues" evidence="1">
    <location>
        <begin position="12"/>
        <end position="22"/>
    </location>
</feature>
<dbReference type="InterPro" id="IPR016032">
    <property type="entry name" value="Sig_transdc_resp-reg_C-effctor"/>
</dbReference>
<name>Q9L0X5_STRCO</name>
<dbReference type="InterPro" id="IPR051797">
    <property type="entry name" value="TrmB-like"/>
</dbReference>
<organism evidence="3 4">
    <name type="scientific">Streptomyces coelicolor (strain ATCC BAA-471 / A3(2) / M145)</name>
    <dbReference type="NCBI Taxonomy" id="100226"/>
    <lineage>
        <taxon>Bacteria</taxon>
        <taxon>Bacillati</taxon>
        <taxon>Actinomycetota</taxon>
        <taxon>Actinomycetes</taxon>
        <taxon>Kitasatosporales</taxon>
        <taxon>Streptomycetaceae</taxon>
        <taxon>Streptomyces</taxon>
        <taxon>Streptomyces albidoflavus group</taxon>
    </lineage>
</organism>
<dbReference type="EMBL" id="AL939117">
    <property type="protein sequence ID" value="CAB76976.1"/>
    <property type="molecule type" value="Genomic_DNA"/>
</dbReference>
<dbReference type="PaxDb" id="100226-SCO3729"/>
<dbReference type="AlphaFoldDB" id="Q9L0X5"/>
<reference evidence="3 4" key="2">
    <citation type="journal article" date="2002" name="Nature">
        <title>Complete genome sequence of the model actinomycete Streptomyces coelicolor A3(2).</title>
        <authorList>
            <person name="Bentley S.D."/>
            <person name="Chater K.F."/>
            <person name="Cerdeno-Tarraga A.M."/>
            <person name="Challis G.L."/>
            <person name="Thomson N.R."/>
            <person name="James K.D."/>
            <person name="Harris D.E."/>
            <person name="Quail M.A."/>
            <person name="Kieser H."/>
            <person name="Harper D."/>
            <person name="Bateman A."/>
            <person name="Brown S."/>
            <person name="Chandra G."/>
            <person name="Chen C.W."/>
            <person name="Collins M."/>
            <person name="Cronin A."/>
            <person name="Fraser A."/>
            <person name="Goble A."/>
            <person name="Hidalgo J."/>
            <person name="Hornsby T."/>
            <person name="Howarth S."/>
            <person name="Huang C.H."/>
            <person name="Kieser T."/>
            <person name="Larke L."/>
            <person name="Murphy L."/>
            <person name="Oliver K."/>
            <person name="O'Neil S."/>
            <person name="Rabbinowitsch E."/>
            <person name="Rajandream M.A."/>
            <person name="Rutherford K."/>
            <person name="Rutter S."/>
            <person name="Seeger K."/>
            <person name="Saunders D."/>
            <person name="Sharp S."/>
            <person name="Squares R."/>
            <person name="Squares S."/>
            <person name="Taylor K."/>
            <person name="Warren T."/>
            <person name="Wietzorrek A."/>
            <person name="Woodward J."/>
            <person name="Barrell B.G."/>
            <person name="Parkhill J."/>
            <person name="Hopwood D.A."/>
        </authorList>
    </citation>
    <scope>NUCLEOTIDE SEQUENCE [LARGE SCALE GENOMIC DNA]</scope>
    <source>
        <strain evidence="4">ATCC BAA-471 / A3(2) / M145</strain>
    </source>
</reference>
<dbReference type="SMART" id="SM00421">
    <property type="entry name" value="HTH_LUXR"/>
    <property type="match status" value="1"/>
</dbReference>
<dbReference type="HOGENOM" id="CLU_077128_0_0_11"/>
<dbReference type="EMBL" id="AL645882">
    <property type="protein sequence ID" value="CAB76976.1"/>
    <property type="molecule type" value="Genomic_DNA"/>
</dbReference>
<dbReference type="InParanoid" id="Q9L0X5"/>
<gene>
    <name evidence="3" type="ordered locus">SCO3729</name>
    <name evidence="3" type="ORF">SCH22A.07c</name>
</gene>
<dbReference type="PANTHER" id="PTHR34293:SF1">
    <property type="entry name" value="HTH-TYPE TRANSCRIPTIONAL REGULATOR TRMBL2"/>
    <property type="match status" value="1"/>
</dbReference>
<evidence type="ECO:0000256" key="1">
    <source>
        <dbReference type="SAM" id="MobiDB-lite"/>
    </source>
</evidence>
<dbReference type="InterPro" id="IPR036388">
    <property type="entry name" value="WH-like_DNA-bd_sf"/>
</dbReference>
<dbReference type="GO" id="GO:0003677">
    <property type="term" value="F:DNA binding"/>
    <property type="evidence" value="ECO:0007669"/>
    <property type="project" value="InterPro"/>
</dbReference>
<dbReference type="OrthoDB" id="4266042at2"/>
<dbReference type="PATRIC" id="fig|100226.15.peg.3789"/>
<proteinExistence type="predicted"/>